<name>A0A0H5RHK4_9MYCO</name>
<evidence type="ECO:0000256" key="1">
    <source>
        <dbReference type="SAM" id="Phobius"/>
    </source>
</evidence>
<protein>
    <submittedName>
        <fullName evidence="2">Uncharacterized protein</fullName>
    </submittedName>
</protein>
<organism evidence="2 3">
    <name type="scientific">Mycolicibacterium neworleansense</name>
    <dbReference type="NCBI Taxonomy" id="146018"/>
    <lineage>
        <taxon>Bacteria</taxon>
        <taxon>Bacillati</taxon>
        <taxon>Actinomycetota</taxon>
        <taxon>Actinomycetes</taxon>
        <taxon>Mycobacteriales</taxon>
        <taxon>Mycobacteriaceae</taxon>
        <taxon>Mycolicibacterium</taxon>
    </lineage>
</organism>
<evidence type="ECO:0000313" key="2">
    <source>
        <dbReference type="EMBL" id="CRZ13473.1"/>
    </source>
</evidence>
<dbReference type="RefSeq" id="WP_090509491.1">
    <property type="nucleotide sequence ID" value="NZ_CWKH01000001.1"/>
</dbReference>
<dbReference type="Proteomes" id="UP000199147">
    <property type="component" value="Unassembled WGS sequence"/>
</dbReference>
<keyword evidence="1" id="KW-1133">Transmembrane helix</keyword>
<proteinExistence type="predicted"/>
<keyword evidence="3" id="KW-1185">Reference proteome</keyword>
<dbReference type="AlphaFoldDB" id="A0A0H5RHK4"/>
<dbReference type="Gene3D" id="2.60.40.2880">
    <property type="entry name" value="MmpS1-5, C-terminal soluble domain"/>
    <property type="match status" value="1"/>
</dbReference>
<dbReference type="EMBL" id="CWKH01000001">
    <property type="protein sequence ID" value="CRZ13473.1"/>
    <property type="molecule type" value="Genomic_DNA"/>
</dbReference>
<feature type="transmembrane region" description="Helical" evidence="1">
    <location>
        <begin position="43"/>
        <end position="67"/>
    </location>
</feature>
<dbReference type="OrthoDB" id="4733244at2"/>
<accession>A0A0H5RHK4</accession>
<reference evidence="3" key="1">
    <citation type="submission" date="2015-07" db="EMBL/GenBank/DDBJ databases">
        <authorList>
            <person name="Urmite Genomes"/>
        </authorList>
    </citation>
    <scope>NUCLEOTIDE SEQUENCE [LARGE SCALE GENOMIC DNA]</scope>
    <source>
        <strain evidence="3">type strain: ATCC 49404</strain>
    </source>
</reference>
<keyword evidence="1" id="KW-0812">Transmembrane</keyword>
<evidence type="ECO:0000313" key="3">
    <source>
        <dbReference type="Proteomes" id="UP000199147"/>
    </source>
</evidence>
<dbReference type="InterPro" id="IPR038468">
    <property type="entry name" value="MmpS_C"/>
</dbReference>
<keyword evidence="1" id="KW-0472">Membrane</keyword>
<dbReference type="STRING" id="146018.BN2156_00307"/>
<gene>
    <name evidence="2" type="ORF">BN2156_00307</name>
</gene>
<sequence>MNYPQGGSWQHMPPNMPPPPYPGQPYSPGYYAPPQPPKKKKTWLWILLAVLTVVVVAVGGGIAFVVVKSKAHNREMTLTLEVTGTGRAGVWYTPDLTVKQVDLPWSAEITIPESDSFELDVGRINRDAAITCTVSIGGREIVTNTLQPSDTLGILICKAELDSHLNPVLTTG</sequence>